<evidence type="ECO:0000313" key="4">
    <source>
        <dbReference type="EMBL" id="KAH0575699.1"/>
    </source>
</evidence>
<feature type="region of interest" description="Disordered" evidence="2">
    <location>
        <begin position="587"/>
        <end position="649"/>
    </location>
</feature>
<evidence type="ECO:0000313" key="3">
    <source>
        <dbReference type="EMBL" id="EST47209.1"/>
    </source>
</evidence>
<organism evidence="3">
    <name type="scientific">Spironucleus salmonicida</name>
    <dbReference type="NCBI Taxonomy" id="348837"/>
    <lineage>
        <taxon>Eukaryota</taxon>
        <taxon>Metamonada</taxon>
        <taxon>Diplomonadida</taxon>
        <taxon>Hexamitidae</taxon>
        <taxon>Hexamitinae</taxon>
        <taxon>Spironucleus</taxon>
    </lineage>
</organism>
<feature type="compositionally biased region" description="Low complexity" evidence="2">
    <location>
        <begin position="537"/>
        <end position="550"/>
    </location>
</feature>
<evidence type="ECO:0000256" key="1">
    <source>
        <dbReference type="SAM" id="Coils"/>
    </source>
</evidence>
<evidence type="ECO:0000256" key="2">
    <source>
        <dbReference type="SAM" id="MobiDB-lite"/>
    </source>
</evidence>
<keyword evidence="5" id="KW-1185">Reference proteome</keyword>
<dbReference type="EMBL" id="KI546046">
    <property type="protein sequence ID" value="EST47209.1"/>
    <property type="molecule type" value="Genomic_DNA"/>
</dbReference>
<evidence type="ECO:0000313" key="5">
    <source>
        <dbReference type="Proteomes" id="UP000018208"/>
    </source>
</evidence>
<dbReference type="OrthoDB" id="10254097at2759"/>
<feature type="coiled-coil region" evidence="1">
    <location>
        <begin position="1183"/>
        <end position="1210"/>
    </location>
</feature>
<gene>
    <name evidence="3" type="ORF">SS50377_12719</name>
    <name evidence="4" type="ORF">SS50377_23339</name>
</gene>
<feature type="coiled-coil region" evidence="1">
    <location>
        <begin position="249"/>
        <end position="325"/>
    </location>
</feature>
<feature type="compositionally biased region" description="Polar residues" evidence="2">
    <location>
        <begin position="618"/>
        <end position="640"/>
    </location>
</feature>
<reference evidence="4" key="2">
    <citation type="submission" date="2020-12" db="EMBL/GenBank/DDBJ databases">
        <title>New Spironucleus salmonicida genome in near-complete chromosomes.</title>
        <authorList>
            <person name="Xu F."/>
            <person name="Kurt Z."/>
            <person name="Jimenez-Gonzalez A."/>
            <person name="Astvaldsson A."/>
            <person name="Andersson J.O."/>
            <person name="Svard S.G."/>
        </authorList>
    </citation>
    <scope>NUCLEOTIDE SEQUENCE</scope>
    <source>
        <strain evidence="4">ATCC 50377</strain>
    </source>
</reference>
<dbReference type="Proteomes" id="UP000018208">
    <property type="component" value="Unassembled WGS sequence"/>
</dbReference>
<sequence length="1923" mass="221315">MPPRSLSPLLRFNAKSSLADFSRPIDIPHKLDPLDFQTNIKSQDFANTNEFAKRTQIKGWSDGAQCIIKDIQQSQIKEQKENQDFFIETEEIERMEHLKVLMKDEDDFVFGKDGVLDSNEKINEITPIKMNAIFENKENIDEVEMYVMGFNDIINVLRKDTPKLSDTLKQIRNFFIYKIKEKSKKQQSLEYATKNLDARCFQLQLDSDNLTIEICRLNKDLNEYNSKLEKQIIFSEKLKQLNFKLMFEKENLANSNEAVQKQNIQLIAEISHQQQEKNDLNNRTRRLQVSVTKFRSIAEQSHDKIQRAERKVIDLENVIEEHQLSYKKLFDQYSIQQALINTQNEHIQRLQEEINNGCNKFKLVDVPETASDTIKQALQVLIEISQLSSQDLLVKELGIDRTSLHCAYNVVASLQNSDFCEQVLEHFSPTFENVTQYRTVAVQIDGTMAENITVIKKANGGKRKQLIPIEQKSIINQQATLNVNILQEEILAKQQDQTQFLLSQIEKLKRDNMNLQQKQMVANMEYLNRSQASFVENSNKNSDNANNENSQVTESDVREINEFSQGLSEGNALIDADKSTFISKDIKDKPKKQLSQRDYTNKNTRKSLLKERQGSVYKKQSTNNSSIVYGESTSEETYNNNKKHKSSTEALPNKTQLLGYKKLLSAEKLSGLKYGQVYVTNLEMKTKETLDSVVDYQKDDLANLGKQSDNLSKAQSLIGKLKIVSQSNKINIHSQDDESIQSSNKDSTYTQSHISSRNIISQIQDTQQNTDKPSLVLPKPSNVDSLITNRNEQQQKDTIQMLSVQQSNILQQINNIVKTLPADVRSQYKTQLNNVLFKHIDNTINKRNFNIFYQDYIKEWNQIQQIDQGNQKLKAPKELLQILLDFLTQADTVKTVNKNPQEEKKELQLEKIQFEIPENVSLSGNTELNLLNPLEEVTSLQIQQQNIFIIRANEILQAFGVDFVKLTKLSNDQFIKHTQALVKKLKATKQETLFKPNIQAIEQRQKKQQNINDIAINQNALDDELFPLQSEAIILKNQINDLDNYMNEEQLLGDKVKNFVPPKQTQEIQTIESAIGIDYCMQTDIALEDFINDTAIAKDIKEMFAGDVNSFKVTGLVGMDDEEQAITQLGAHQIIQESGINSDLLAMKINFNNNKGPVLNPQIQSLQVVQPKYVENTTIEDGIRDKVKQIEQQTSKLSQLKKESQLQSQNQKTISLIQQHESHFQKGLDDVKQPQTLGSSKMIPSAQQRNKHVLLRQGQFATHKLDQTSINSKYQINQNKLILDQNEAMKRLEAIDKSVPSYQDFLQLVKVQQNKDDSETATQVLHSVIQIHPRYGEYIRYSQKSIISPPLNDNFVIQHPVDKVYLKYCPADGDVSEFTLFYPVLFQDYQDLEKFYTTFDKSDTKDVGKNQFLNMIQLQKNTFKLFKYNIDVATFKQSYNPSPEIRKLVTLLPQVNNTIKYIKLSSITCNTKGYVPLIFKLLEDLTLTKISFVQLGVYDYIKLPVQNVTIKSLHWTLKLVRTLIVERLSYSSQIFTVSMQDMPSTFVTSSDDARKVQFQIIPGQLLRREAESPAAFFMFWAQQKYGVKAIVSNLAFNFIVNLAYYQYENEEIYLYTRMFFEDLENDYYLLYLEIRRILGFQGKTDANSEFLATQAIPSVTATILQNWEPKRQYAFVQNVFSILYSKQQNDEFVVPTQISLQQFIQLILFAYGGFRRTAFQQAGLVFNYLAKEQKTGNLIGEGGFRQYCQILIPQWSAKTISEMFFAFSAGLEYDVSTDLSIRRMSIQNLQEMFISLQLGRFSQVSSDILDKTVSTELKKLIKNSVFVFQQLQTVSKQIIRILLRHAALQNGEKYLKFSKILKCYVDVIQCDLMAYDFVNSMSNMRLVLSTIIESMLEILPDACIVTIGGSMTALKQFLGAVGK</sequence>
<reference evidence="3 4" key="1">
    <citation type="journal article" date="2014" name="PLoS Genet.">
        <title>The Genome of Spironucleus salmonicida Highlights a Fish Pathogen Adapted to Fluctuating Environments.</title>
        <authorList>
            <person name="Xu F."/>
            <person name="Jerlstrom-Hultqvist J."/>
            <person name="Einarsson E."/>
            <person name="Astvaldsson A."/>
            <person name="Svard S.G."/>
            <person name="Andersson J.O."/>
        </authorList>
    </citation>
    <scope>NUCLEOTIDE SEQUENCE</scope>
    <source>
        <strain evidence="4">ATCC 50377</strain>
    </source>
</reference>
<accession>V6M1Y8</accession>
<keyword evidence="1" id="KW-0175">Coiled coil</keyword>
<feature type="region of interest" description="Disordered" evidence="2">
    <location>
        <begin position="537"/>
        <end position="557"/>
    </location>
</feature>
<name>V6M1Y8_9EUKA</name>
<dbReference type="EMBL" id="AUWU02000003">
    <property type="protein sequence ID" value="KAH0575699.1"/>
    <property type="molecule type" value="Genomic_DNA"/>
</dbReference>
<proteinExistence type="predicted"/>
<protein>
    <submittedName>
        <fullName evidence="3">Uncharacterized protein</fullName>
    </submittedName>
</protein>
<dbReference type="VEuPathDB" id="GiardiaDB:SS50377_23339"/>